<reference evidence="2" key="1">
    <citation type="submission" date="2023-10" db="EMBL/GenBank/DDBJ databases">
        <authorList>
            <person name="Chen Y."/>
            <person name="Shah S."/>
            <person name="Dougan E. K."/>
            <person name="Thang M."/>
            <person name="Chan C."/>
        </authorList>
    </citation>
    <scope>NUCLEOTIDE SEQUENCE [LARGE SCALE GENOMIC DNA]</scope>
</reference>
<evidence type="ECO:0000313" key="2">
    <source>
        <dbReference type="EMBL" id="CAK0817763.1"/>
    </source>
</evidence>
<evidence type="ECO:0000313" key="3">
    <source>
        <dbReference type="Proteomes" id="UP001189429"/>
    </source>
</evidence>
<feature type="compositionally biased region" description="Basic residues" evidence="1">
    <location>
        <begin position="207"/>
        <end position="218"/>
    </location>
</feature>
<keyword evidence="3" id="KW-1185">Reference proteome</keyword>
<name>A0ABN9RFE7_9DINO</name>
<feature type="non-terminal residue" evidence="2">
    <location>
        <position position="218"/>
    </location>
</feature>
<sequence>EPRGRAGFRQVERHGGRLAALPSRRARERVPARAQQHRLWRRDGVPAASRGERDRAAPGERQGIRRLGRRPRRIRGRLHVEGAPDLQGPDAAARAVEEVARGQHGVHAAMAAARPAPYHRDVDGRGCCGLGGEARGDSEDGRVRDAPPRGFRAQAGVLAGQAPGARAVAVAGGEPARRPEGDLGAHVPYRAQLHQVHRRERVPTPRGGRRGARLRGRR</sequence>
<protein>
    <submittedName>
        <fullName evidence="2">Uncharacterized protein</fullName>
    </submittedName>
</protein>
<comment type="caution">
    <text evidence="2">The sequence shown here is derived from an EMBL/GenBank/DDBJ whole genome shotgun (WGS) entry which is preliminary data.</text>
</comment>
<feature type="region of interest" description="Disordered" evidence="1">
    <location>
        <begin position="195"/>
        <end position="218"/>
    </location>
</feature>
<dbReference type="Proteomes" id="UP001189429">
    <property type="component" value="Unassembled WGS sequence"/>
</dbReference>
<feature type="compositionally biased region" description="Basic and acidic residues" evidence="1">
    <location>
        <begin position="1"/>
        <end position="15"/>
    </location>
</feature>
<organism evidence="2 3">
    <name type="scientific">Prorocentrum cordatum</name>
    <dbReference type="NCBI Taxonomy" id="2364126"/>
    <lineage>
        <taxon>Eukaryota</taxon>
        <taxon>Sar</taxon>
        <taxon>Alveolata</taxon>
        <taxon>Dinophyceae</taxon>
        <taxon>Prorocentrales</taxon>
        <taxon>Prorocentraceae</taxon>
        <taxon>Prorocentrum</taxon>
    </lineage>
</organism>
<gene>
    <name evidence="2" type="ORF">PCOR1329_LOCUS20263</name>
</gene>
<feature type="region of interest" description="Disordered" evidence="1">
    <location>
        <begin position="1"/>
        <end position="70"/>
    </location>
</feature>
<evidence type="ECO:0000256" key="1">
    <source>
        <dbReference type="SAM" id="MobiDB-lite"/>
    </source>
</evidence>
<feature type="non-terminal residue" evidence="2">
    <location>
        <position position="1"/>
    </location>
</feature>
<proteinExistence type="predicted"/>
<accession>A0ABN9RFE7</accession>
<dbReference type="EMBL" id="CAUYUJ010006557">
    <property type="protein sequence ID" value="CAK0817763.1"/>
    <property type="molecule type" value="Genomic_DNA"/>
</dbReference>